<name>A0A7W1WQ43_9BACL</name>
<feature type="domain" description="Type I restriction modification DNA specificity" evidence="6">
    <location>
        <begin position="30"/>
        <end position="184"/>
    </location>
</feature>
<dbReference type="AlphaFoldDB" id="A0A7W1WQ43"/>
<dbReference type="GO" id="GO:0004519">
    <property type="term" value="F:endonuclease activity"/>
    <property type="evidence" value="ECO:0007669"/>
    <property type="project" value="UniProtKB-KW"/>
</dbReference>
<dbReference type="Pfam" id="PF01420">
    <property type="entry name" value="Methylase_S"/>
    <property type="match status" value="2"/>
</dbReference>
<accession>A0A7W1WQ43</accession>
<keyword evidence="2" id="KW-0680">Restriction system</keyword>
<dbReference type="SUPFAM" id="SSF116734">
    <property type="entry name" value="DNA methylase specificity domain"/>
    <property type="match status" value="2"/>
</dbReference>
<evidence type="ECO:0000313" key="7">
    <source>
        <dbReference type="EMBL" id="MBA4494005.1"/>
    </source>
</evidence>
<evidence type="ECO:0000256" key="5">
    <source>
        <dbReference type="SAM" id="Coils"/>
    </source>
</evidence>
<dbReference type="EMBL" id="JACEIQ010000005">
    <property type="protein sequence ID" value="MBA4494005.1"/>
    <property type="molecule type" value="Genomic_DNA"/>
</dbReference>
<feature type="coiled-coil region" evidence="5">
    <location>
        <begin position="389"/>
        <end position="416"/>
    </location>
</feature>
<evidence type="ECO:0000256" key="1">
    <source>
        <dbReference type="ARBA" id="ARBA00010923"/>
    </source>
</evidence>
<evidence type="ECO:0000256" key="4">
    <source>
        <dbReference type="ARBA" id="ARBA00038652"/>
    </source>
</evidence>
<dbReference type="CDD" id="cd17267">
    <property type="entry name" value="RMtype1_S_EcoAO83I-TRD1-CR1_like"/>
    <property type="match status" value="1"/>
</dbReference>
<dbReference type="GO" id="GO:0003677">
    <property type="term" value="F:DNA binding"/>
    <property type="evidence" value="ECO:0007669"/>
    <property type="project" value="UniProtKB-KW"/>
</dbReference>
<evidence type="ECO:0000256" key="3">
    <source>
        <dbReference type="ARBA" id="ARBA00023125"/>
    </source>
</evidence>
<evidence type="ECO:0000256" key="2">
    <source>
        <dbReference type="ARBA" id="ARBA00022747"/>
    </source>
</evidence>
<proteinExistence type="inferred from homology"/>
<keyword evidence="7" id="KW-0378">Hydrolase</keyword>
<comment type="subunit">
    <text evidence="4">The methyltransferase is composed of M and S polypeptides.</text>
</comment>
<dbReference type="InterPro" id="IPR051212">
    <property type="entry name" value="Type-I_RE_S_subunit"/>
</dbReference>
<dbReference type="InterPro" id="IPR000055">
    <property type="entry name" value="Restrct_endonuc_typeI_TRD"/>
</dbReference>
<comment type="similarity">
    <text evidence="1">Belongs to the type-I restriction system S methylase family.</text>
</comment>
<protein>
    <submittedName>
        <fullName evidence="7">Restriction endonuclease subunit S</fullName>
    </submittedName>
</protein>
<keyword evidence="8" id="KW-1185">Reference proteome</keyword>
<keyword evidence="5" id="KW-0175">Coiled coil</keyword>
<evidence type="ECO:0000313" key="8">
    <source>
        <dbReference type="Proteomes" id="UP000535491"/>
    </source>
</evidence>
<keyword evidence="3" id="KW-0238">DNA-binding</keyword>
<dbReference type="RefSeq" id="WP_181751254.1">
    <property type="nucleotide sequence ID" value="NZ_JACEIQ010000005.1"/>
</dbReference>
<sequence>MATKAKKKKPLEELLQEALVPEEEQPYEVPENWVWVRLGDIIELLYGKPLPRNKRSGNGYPVFGSNGIVGYHTDFLLEGPIIVIGRKGSHGEVNWFNESGWPIDTTYYVKTRKNIDFKFLFYLLKNLNLKKLNRSTAIPGLNREDAYNQVIPLPPLNEQKRIAEKVQRLLNKIDKAKQLIEEAKETFELRRAAILDKAFRGELGTNNPDEEKPSVETTLSKKEIPSTQLPNNWGWVQIKDLINPMQTRNPKSINGDKFYYVDIEAIDNEKQIISSTKELSINEAPSRARRKVDKGDVIISLVRPYLKNVAVITEQDERLIASTAFYVCRPKKLLKTKYLYNFLRSSYATRYLILHTKGDNSPSVRSTDFERMPIPLPPPNEQNRIAEKVERLLSKLDEEKRFVAKVEEKLNQLKQSILSKAFRGELDTNDPTEESAIELLKEILSS</sequence>
<organism evidence="7 8">
    <name type="scientific">Paenactinomyces guangxiensis</name>
    <dbReference type="NCBI Taxonomy" id="1490290"/>
    <lineage>
        <taxon>Bacteria</taxon>
        <taxon>Bacillati</taxon>
        <taxon>Bacillota</taxon>
        <taxon>Bacilli</taxon>
        <taxon>Bacillales</taxon>
        <taxon>Thermoactinomycetaceae</taxon>
        <taxon>Paenactinomyces</taxon>
    </lineage>
</organism>
<keyword evidence="7" id="KW-0540">Nuclease</keyword>
<feature type="coiled-coil region" evidence="5">
    <location>
        <begin position="159"/>
        <end position="186"/>
    </location>
</feature>
<feature type="domain" description="Type I restriction modification DNA specificity" evidence="6">
    <location>
        <begin position="230"/>
        <end position="401"/>
    </location>
</feature>
<gene>
    <name evidence="7" type="ORF">H1191_06770</name>
</gene>
<reference evidence="7 8" key="1">
    <citation type="submission" date="2020-07" db="EMBL/GenBank/DDBJ databases">
        <authorList>
            <person name="Feng H."/>
        </authorList>
    </citation>
    <scope>NUCLEOTIDE SEQUENCE [LARGE SCALE GENOMIC DNA]</scope>
    <source>
        <strain evidence="8">s-10</strain>
    </source>
</reference>
<dbReference type="InterPro" id="IPR044946">
    <property type="entry name" value="Restrct_endonuc_typeI_TRD_sf"/>
</dbReference>
<evidence type="ECO:0000259" key="6">
    <source>
        <dbReference type="Pfam" id="PF01420"/>
    </source>
</evidence>
<dbReference type="Gene3D" id="3.90.220.20">
    <property type="entry name" value="DNA methylase specificity domains"/>
    <property type="match status" value="2"/>
</dbReference>
<comment type="caution">
    <text evidence="7">The sequence shown here is derived from an EMBL/GenBank/DDBJ whole genome shotgun (WGS) entry which is preliminary data.</text>
</comment>
<keyword evidence="7" id="KW-0255">Endonuclease</keyword>
<dbReference type="GO" id="GO:0009307">
    <property type="term" value="P:DNA restriction-modification system"/>
    <property type="evidence" value="ECO:0007669"/>
    <property type="project" value="UniProtKB-KW"/>
</dbReference>
<dbReference type="Proteomes" id="UP000535491">
    <property type="component" value="Unassembled WGS sequence"/>
</dbReference>
<dbReference type="PANTHER" id="PTHR43140:SF1">
    <property type="entry name" value="TYPE I RESTRICTION ENZYME ECOKI SPECIFICITY SUBUNIT"/>
    <property type="match status" value="1"/>
</dbReference>
<dbReference type="PANTHER" id="PTHR43140">
    <property type="entry name" value="TYPE-1 RESTRICTION ENZYME ECOKI SPECIFICITY PROTEIN"/>
    <property type="match status" value="1"/>
</dbReference>